<sequence>MQLNQNIFDTFPVLKTKRLTLRAITQDDAEEIFKMRASGRVNQFIARHNMEDRESAVKLVERVTLAYQNKQAIAWAGILRDNKTIIGTCGFNNIDIPNFRAEIGGELSVDYWGKNIAIEAVEAILKFGLGTMSLHTIEAKVSPNNRGSVFLLEQLGFKKEAHYTDRIYFKEKFSDMAVYTLIKGNETFSQDN</sequence>
<feature type="domain" description="N-acetyltransferase" evidence="1">
    <location>
        <begin position="19"/>
        <end position="185"/>
    </location>
</feature>
<reference evidence="2 3" key="1">
    <citation type="submission" date="2019-09" db="EMBL/GenBank/DDBJ databases">
        <title>Genome sequence and assembly of Taibaiella sp.</title>
        <authorList>
            <person name="Chhetri G."/>
        </authorList>
    </citation>
    <scope>NUCLEOTIDE SEQUENCE [LARGE SCALE GENOMIC DNA]</scope>
    <source>
        <strain evidence="2 3">KVB11</strain>
    </source>
</reference>
<dbReference type="Gene3D" id="3.40.630.30">
    <property type="match status" value="1"/>
</dbReference>
<dbReference type="SUPFAM" id="SSF55729">
    <property type="entry name" value="Acyl-CoA N-acyltransferases (Nat)"/>
    <property type="match status" value="1"/>
</dbReference>
<dbReference type="InterPro" id="IPR000182">
    <property type="entry name" value="GNAT_dom"/>
</dbReference>
<organism evidence="2 3">
    <name type="scientific">Taibaiella lutea</name>
    <dbReference type="NCBI Taxonomy" id="2608001"/>
    <lineage>
        <taxon>Bacteria</taxon>
        <taxon>Pseudomonadati</taxon>
        <taxon>Bacteroidota</taxon>
        <taxon>Chitinophagia</taxon>
        <taxon>Chitinophagales</taxon>
        <taxon>Chitinophagaceae</taxon>
        <taxon>Taibaiella</taxon>
    </lineage>
</organism>
<keyword evidence="2" id="KW-0808">Transferase</keyword>
<accession>A0A5M6CJ59</accession>
<dbReference type="InterPro" id="IPR016181">
    <property type="entry name" value="Acyl_CoA_acyltransferase"/>
</dbReference>
<dbReference type="InterPro" id="IPR051531">
    <property type="entry name" value="N-acetyltransferase"/>
</dbReference>
<proteinExistence type="predicted"/>
<dbReference type="RefSeq" id="WP_150032732.1">
    <property type="nucleotide sequence ID" value="NZ_VWSH01000002.1"/>
</dbReference>
<gene>
    <name evidence="2" type="ORF">F0919_10680</name>
</gene>
<evidence type="ECO:0000313" key="3">
    <source>
        <dbReference type="Proteomes" id="UP000323632"/>
    </source>
</evidence>
<dbReference type="Proteomes" id="UP000323632">
    <property type="component" value="Unassembled WGS sequence"/>
</dbReference>
<dbReference type="PROSITE" id="PS51186">
    <property type="entry name" value="GNAT"/>
    <property type="match status" value="1"/>
</dbReference>
<protein>
    <submittedName>
        <fullName evidence="2">GNAT family N-acetyltransferase</fullName>
    </submittedName>
</protein>
<dbReference type="GO" id="GO:0016747">
    <property type="term" value="F:acyltransferase activity, transferring groups other than amino-acyl groups"/>
    <property type="evidence" value="ECO:0007669"/>
    <property type="project" value="InterPro"/>
</dbReference>
<keyword evidence="3" id="KW-1185">Reference proteome</keyword>
<dbReference type="Pfam" id="PF13302">
    <property type="entry name" value="Acetyltransf_3"/>
    <property type="match status" value="1"/>
</dbReference>
<dbReference type="AlphaFoldDB" id="A0A5M6CJ59"/>
<comment type="caution">
    <text evidence="2">The sequence shown here is derived from an EMBL/GenBank/DDBJ whole genome shotgun (WGS) entry which is preliminary data.</text>
</comment>
<name>A0A5M6CJ59_9BACT</name>
<dbReference type="PANTHER" id="PTHR43792">
    <property type="entry name" value="GNAT FAMILY, PUTATIVE (AFU_ORTHOLOGUE AFUA_3G00765)-RELATED-RELATED"/>
    <property type="match status" value="1"/>
</dbReference>
<evidence type="ECO:0000259" key="1">
    <source>
        <dbReference type="PROSITE" id="PS51186"/>
    </source>
</evidence>
<dbReference type="EMBL" id="VWSH01000002">
    <property type="protein sequence ID" value="KAA5535053.1"/>
    <property type="molecule type" value="Genomic_DNA"/>
</dbReference>
<evidence type="ECO:0000313" key="2">
    <source>
        <dbReference type="EMBL" id="KAA5535053.1"/>
    </source>
</evidence>